<feature type="region of interest" description="Disordered" evidence="1">
    <location>
        <begin position="1"/>
        <end position="20"/>
    </location>
</feature>
<gene>
    <name evidence="3" type="ORF">BHD05_01650</name>
</gene>
<dbReference type="PANTHER" id="PTHR35333">
    <property type="entry name" value="BETA-LACTAMASE"/>
    <property type="match status" value="1"/>
</dbReference>
<dbReference type="InterPro" id="IPR045155">
    <property type="entry name" value="Beta-lactam_cat"/>
</dbReference>
<accession>A0A7L5AE14</accession>
<dbReference type="GO" id="GO:0046677">
    <property type="term" value="P:response to antibiotic"/>
    <property type="evidence" value="ECO:0007669"/>
    <property type="project" value="InterPro"/>
</dbReference>
<dbReference type="GO" id="GO:0008800">
    <property type="term" value="F:beta-lactamase activity"/>
    <property type="evidence" value="ECO:0007669"/>
    <property type="project" value="InterPro"/>
</dbReference>
<dbReference type="AlphaFoldDB" id="A0A7L5AE14"/>
<sequence>MVMMTQDRRERIRTPRAGRHRGDEAAGTFVAGFEALGGIAYAGAQVSANVVDLRNGQSLISVDDRIVLPTASVGKLLLLIEVSARMTAKDAAGFGIVDKSPSDRISGAGLWQHMQAPVLPVIDLAALVGAVSDNLATNALLRQVGLDSVRARAESLGLSKTALLDFVRATRGPDDAPHLSVGSTSELTWLVTALCRGQIVDHVTSQRVLDWMSNNADLSMVAAGFGLDPLDHRTADHGIRLINKTGSDRGVRSEVGLLNGPRAGIAYALTVQFADTSLATRLSVHDAMRVFGLDLLEYVA</sequence>
<proteinExistence type="predicted"/>
<evidence type="ECO:0000313" key="3">
    <source>
        <dbReference type="EMBL" id="QHO68528.1"/>
    </source>
</evidence>
<keyword evidence="3" id="KW-0378">Hydrolase</keyword>
<dbReference type="Proteomes" id="UP000464507">
    <property type="component" value="Chromosome"/>
</dbReference>
<reference evidence="3 4" key="1">
    <citation type="submission" date="2016-09" db="EMBL/GenBank/DDBJ databases">
        <title>Complete genome sequence of microbes from the polar regions.</title>
        <authorList>
            <person name="Liao L."/>
            <person name="Chen B."/>
        </authorList>
    </citation>
    <scope>NUCLEOTIDE SEQUENCE [LARGE SCALE GENOMIC DNA]</scope>
    <source>
        <strain evidence="3 4">ZS314</strain>
    </source>
</reference>
<feature type="compositionally biased region" description="Basic and acidic residues" evidence="1">
    <location>
        <begin position="1"/>
        <end position="13"/>
    </location>
</feature>
<dbReference type="Gene3D" id="3.40.710.10">
    <property type="entry name" value="DD-peptidase/beta-lactamase superfamily"/>
    <property type="match status" value="1"/>
</dbReference>
<dbReference type="PANTHER" id="PTHR35333:SF3">
    <property type="entry name" value="BETA-LACTAMASE-TYPE TRANSPEPTIDASE FOLD CONTAINING PROTEIN"/>
    <property type="match status" value="1"/>
</dbReference>
<dbReference type="OrthoDB" id="3673924at2"/>
<dbReference type="KEGG" id="mant:BHD05_01650"/>
<dbReference type="InterPro" id="IPR012338">
    <property type="entry name" value="Beta-lactam/transpept-like"/>
</dbReference>
<evidence type="ECO:0000313" key="4">
    <source>
        <dbReference type="Proteomes" id="UP000464507"/>
    </source>
</evidence>
<dbReference type="SUPFAM" id="SSF56601">
    <property type="entry name" value="beta-lactamase/transpeptidase-like"/>
    <property type="match status" value="1"/>
</dbReference>
<dbReference type="Pfam" id="PF13354">
    <property type="entry name" value="Beta-lactamase2"/>
    <property type="match status" value="1"/>
</dbReference>
<protein>
    <submittedName>
        <fullName evidence="3">Serine hydrolase</fullName>
    </submittedName>
</protein>
<dbReference type="InterPro" id="IPR000871">
    <property type="entry name" value="Beta-lactam_class-A"/>
</dbReference>
<name>A0A7L5AE14_9MICO</name>
<organism evidence="3 4">
    <name type="scientific">Marisediminicola antarctica</name>
    <dbReference type="NCBI Taxonomy" id="674079"/>
    <lineage>
        <taxon>Bacteria</taxon>
        <taxon>Bacillati</taxon>
        <taxon>Actinomycetota</taxon>
        <taxon>Actinomycetes</taxon>
        <taxon>Micrococcales</taxon>
        <taxon>Microbacteriaceae</taxon>
        <taxon>Marisediminicola</taxon>
    </lineage>
</organism>
<evidence type="ECO:0000256" key="1">
    <source>
        <dbReference type="SAM" id="MobiDB-lite"/>
    </source>
</evidence>
<dbReference type="GO" id="GO:0030655">
    <property type="term" value="P:beta-lactam antibiotic catabolic process"/>
    <property type="evidence" value="ECO:0007669"/>
    <property type="project" value="InterPro"/>
</dbReference>
<feature type="domain" description="Beta-lactamase class A catalytic" evidence="2">
    <location>
        <begin position="49"/>
        <end position="271"/>
    </location>
</feature>
<evidence type="ECO:0000259" key="2">
    <source>
        <dbReference type="Pfam" id="PF13354"/>
    </source>
</evidence>
<dbReference type="EMBL" id="CP017146">
    <property type="protein sequence ID" value="QHO68528.1"/>
    <property type="molecule type" value="Genomic_DNA"/>
</dbReference>
<keyword evidence="4" id="KW-1185">Reference proteome</keyword>